<organism evidence="1">
    <name type="scientific">marine sediment metagenome</name>
    <dbReference type="NCBI Taxonomy" id="412755"/>
    <lineage>
        <taxon>unclassified sequences</taxon>
        <taxon>metagenomes</taxon>
        <taxon>ecological metagenomes</taxon>
    </lineage>
</organism>
<evidence type="ECO:0000313" key="1">
    <source>
        <dbReference type="EMBL" id="GAI78133.1"/>
    </source>
</evidence>
<name>X1RC43_9ZZZZ</name>
<accession>X1RC43</accession>
<gene>
    <name evidence="1" type="ORF">S12H4_24451</name>
</gene>
<comment type="caution">
    <text evidence="1">The sequence shown here is derived from an EMBL/GenBank/DDBJ whole genome shotgun (WGS) entry which is preliminary data.</text>
</comment>
<proteinExistence type="predicted"/>
<dbReference type="AlphaFoldDB" id="X1RC43"/>
<reference evidence="1" key="1">
    <citation type="journal article" date="2014" name="Front. Microbiol.">
        <title>High frequency of phylogenetically diverse reductive dehalogenase-homologous genes in deep subseafloor sedimentary metagenomes.</title>
        <authorList>
            <person name="Kawai M."/>
            <person name="Futagami T."/>
            <person name="Toyoda A."/>
            <person name="Takaki Y."/>
            <person name="Nishi S."/>
            <person name="Hori S."/>
            <person name="Arai W."/>
            <person name="Tsubouchi T."/>
            <person name="Morono Y."/>
            <person name="Uchiyama I."/>
            <person name="Ito T."/>
            <person name="Fujiyama A."/>
            <person name="Inagaki F."/>
            <person name="Takami H."/>
        </authorList>
    </citation>
    <scope>NUCLEOTIDE SEQUENCE</scope>
    <source>
        <strain evidence="1">Expedition CK06-06</strain>
    </source>
</reference>
<sequence length="66" mass="7659">MQNRHHANSTADVMGIGRQLDDRISGGFNKQAIDFLLITAHKSPELMRQRKDNVIIRYRQKFLLPP</sequence>
<dbReference type="EMBL" id="BARW01013276">
    <property type="protein sequence ID" value="GAI78133.1"/>
    <property type="molecule type" value="Genomic_DNA"/>
</dbReference>
<protein>
    <submittedName>
        <fullName evidence="1">Uncharacterized protein</fullName>
    </submittedName>
</protein>
<feature type="non-terminal residue" evidence="1">
    <location>
        <position position="66"/>
    </location>
</feature>